<evidence type="ECO:0000259" key="9">
    <source>
        <dbReference type="Pfam" id="PF04575"/>
    </source>
</evidence>
<comment type="subcellular location">
    <subcellularLocation>
        <location evidence="1">Cell outer membrane</location>
        <topology evidence="1">Multi-pass membrane protein</topology>
    </subcellularLocation>
</comment>
<feature type="domain" description="Surface lipoprotein assembly modifier N-terminal TPR repeats region" evidence="10">
    <location>
        <begin position="51"/>
        <end position="152"/>
    </location>
</feature>
<protein>
    <submittedName>
        <fullName evidence="11">Chromosomal replication initiation protein</fullName>
    </submittedName>
</protein>
<feature type="chain" id="PRO_5001627079" evidence="8">
    <location>
        <begin position="22"/>
        <end position="454"/>
    </location>
</feature>
<accession>A0A066UC69</accession>
<dbReference type="InterPro" id="IPR007655">
    <property type="entry name" value="Slam_C"/>
</dbReference>
<evidence type="ECO:0000256" key="3">
    <source>
        <dbReference type="ARBA" id="ARBA00022692"/>
    </source>
</evidence>
<feature type="domain" description="Surface lipoprotein assembly modifier C-terminal" evidence="9">
    <location>
        <begin position="183"/>
        <end position="454"/>
    </location>
</feature>
<gene>
    <name evidence="11" type="ORF">MBO_05777</name>
</gene>
<keyword evidence="2" id="KW-1134">Transmembrane beta strand</keyword>
<dbReference type="RefSeq" id="WP_036365404.1">
    <property type="nucleotide sequence ID" value="NZ_AOMT01000023.1"/>
</dbReference>
<evidence type="ECO:0000313" key="11">
    <source>
        <dbReference type="EMBL" id="KDN25021.1"/>
    </source>
</evidence>
<evidence type="ECO:0000256" key="5">
    <source>
        <dbReference type="ARBA" id="ARBA00023136"/>
    </source>
</evidence>
<evidence type="ECO:0000256" key="6">
    <source>
        <dbReference type="ARBA" id="ARBA00023237"/>
    </source>
</evidence>
<keyword evidence="3" id="KW-0812">Transmembrane</keyword>
<comment type="caution">
    <text evidence="11">The sequence shown here is derived from an EMBL/GenBank/DDBJ whole genome shotgun (WGS) entry which is preliminary data.</text>
</comment>
<evidence type="ECO:0000313" key="12">
    <source>
        <dbReference type="Proteomes" id="UP000035860"/>
    </source>
</evidence>
<evidence type="ECO:0000256" key="8">
    <source>
        <dbReference type="SAM" id="SignalP"/>
    </source>
</evidence>
<evidence type="ECO:0000256" key="7">
    <source>
        <dbReference type="ARBA" id="ARBA00023609"/>
    </source>
</evidence>
<dbReference type="eggNOG" id="COG4783">
    <property type="taxonomic scope" value="Bacteria"/>
</dbReference>
<sequence length="454" mass="52065">MNRPLFITSLVVCLLPSFVLANTPKDEPSFTHRSLIHSASANEPATVDMLQLTEKELLADITLFNEVISQAVDRNDVNGLQILLPVYATVSDKDEILYLYAQAVIQEQQDIRQAIHHYQQILHQNPELTPIRVRLILAYLANHQIRLAQDEFSIAKQDDNLPSNVLNSLTQQFKELNQTKTRFAMRYLDDDNVNNAPSTSQYQDWQLPKAESAHGIGYSANISKNHYLKDHLSLEVGASVHGKYYWDNKAYNDVTAEISPSLSYQSFDEQFGLGIYQQVRHFGNNPYSTTQGLRLSAHKLIGSSHRGGIEIDIANKKHKTRTFLDGTSHMATLSLNHRSSPYYYLGIHFIKDDVNDMSESHQQGTIFAGLDKLWGSLGTGHQISVGRRSYQDIDFFGIKRDDLRYQTEHRIWHQKLAYKGYYPSLHLRFERIDSNHFAHDTKNTQLFLSINRKF</sequence>
<proteinExistence type="inferred from homology"/>
<dbReference type="Proteomes" id="UP000035860">
    <property type="component" value="Unassembled WGS sequence"/>
</dbReference>
<keyword evidence="6" id="KW-0998">Cell outer membrane</keyword>
<comment type="similarity">
    <text evidence="7">Belongs to the Slam family.</text>
</comment>
<dbReference type="EMBL" id="AOMT01000023">
    <property type="protein sequence ID" value="KDN25021.1"/>
    <property type="molecule type" value="Genomic_DNA"/>
</dbReference>
<dbReference type="Pfam" id="PF04575">
    <property type="entry name" value="SlipAM"/>
    <property type="match status" value="1"/>
</dbReference>
<dbReference type="SUPFAM" id="SSF48452">
    <property type="entry name" value="TPR-like"/>
    <property type="match status" value="1"/>
</dbReference>
<name>A0A066UC69_9GAMM</name>
<evidence type="ECO:0000256" key="1">
    <source>
        <dbReference type="ARBA" id="ARBA00004571"/>
    </source>
</evidence>
<dbReference type="AlphaFoldDB" id="A0A066UC69"/>
<organism evidence="11 12">
    <name type="scientific">Moraxella bovoculi 237</name>
    <dbReference type="NCBI Taxonomy" id="743974"/>
    <lineage>
        <taxon>Bacteria</taxon>
        <taxon>Pseudomonadati</taxon>
        <taxon>Pseudomonadota</taxon>
        <taxon>Gammaproteobacteria</taxon>
        <taxon>Moraxellales</taxon>
        <taxon>Moraxellaceae</taxon>
        <taxon>Moraxella</taxon>
    </lineage>
</organism>
<dbReference type="Pfam" id="PF24575">
    <property type="entry name" value="TPR_Slam"/>
    <property type="match status" value="1"/>
</dbReference>
<dbReference type="OrthoDB" id="6655393at2"/>
<keyword evidence="4 8" id="KW-0732">Signal</keyword>
<evidence type="ECO:0000259" key="10">
    <source>
        <dbReference type="Pfam" id="PF24575"/>
    </source>
</evidence>
<dbReference type="GO" id="GO:0009279">
    <property type="term" value="C:cell outer membrane"/>
    <property type="evidence" value="ECO:0007669"/>
    <property type="project" value="UniProtKB-SubCell"/>
</dbReference>
<dbReference type="InterPro" id="IPR011990">
    <property type="entry name" value="TPR-like_helical_dom_sf"/>
</dbReference>
<dbReference type="InterPro" id="IPR057556">
    <property type="entry name" value="TPR_Slam"/>
</dbReference>
<keyword evidence="12" id="KW-1185">Reference proteome</keyword>
<feature type="signal peptide" evidence="8">
    <location>
        <begin position="1"/>
        <end position="21"/>
    </location>
</feature>
<evidence type="ECO:0000256" key="4">
    <source>
        <dbReference type="ARBA" id="ARBA00022729"/>
    </source>
</evidence>
<keyword evidence="5" id="KW-0472">Membrane</keyword>
<reference evidence="11 12" key="1">
    <citation type="journal article" date="2014" name="Genome Announc.">
        <title>Draft Genome Sequence of Moraxella bovoculi Strain 237T (ATCC BAA-1259T) Isolated from a Calf with Infectious Bovine Keratoconjunctivitis.</title>
        <authorList>
            <person name="Calcutt M.J."/>
            <person name="Foecking M.F."/>
            <person name="Martin N.T."/>
            <person name="Mhlanga-Mutangadura T."/>
            <person name="Reilly T.J."/>
        </authorList>
    </citation>
    <scope>NUCLEOTIDE SEQUENCE [LARGE SCALE GENOMIC DNA]</scope>
    <source>
        <strain evidence="11 12">237</strain>
    </source>
</reference>
<evidence type="ECO:0000256" key="2">
    <source>
        <dbReference type="ARBA" id="ARBA00022452"/>
    </source>
</evidence>